<comment type="caution">
    <text evidence="1">The sequence shown here is derived from an EMBL/GenBank/DDBJ whole genome shotgun (WGS) entry which is preliminary data.</text>
</comment>
<dbReference type="Proteomes" id="UP001201812">
    <property type="component" value="Unassembled WGS sequence"/>
</dbReference>
<name>A0AAD4MJR8_9BILA</name>
<reference evidence="1" key="1">
    <citation type="submission" date="2022-01" db="EMBL/GenBank/DDBJ databases">
        <title>Genome Sequence Resource for Two Populations of Ditylenchus destructor, the Migratory Endoparasitic Phytonematode.</title>
        <authorList>
            <person name="Zhang H."/>
            <person name="Lin R."/>
            <person name="Xie B."/>
        </authorList>
    </citation>
    <scope>NUCLEOTIDE SEQUENCE</scope>
    <source>
        <strain evidence="1">BazhouSP</strain>
    </source>
</reference>
<proteinExistence type="predicted"/>
<accession>A0AAD4MJR8</accession>
<keyword evidence="2" id="KW-1185">Reference proteome</keyword>
<sequence length="78" mass="9135">MNDYSDLVIVAEEAFYSRKRESTTVRVYNTFWEIKEILEEGKSRACVIFQKSLHEGEICHAEVLFVGNYNAMTFFKVC</sequence>
<evidence type="ECO:0000313" key="1">
    <source>
        <dbReference type="EMBL" id="KAI1696640.1"/>
    </source>
</evidence>
<gene>
    <name evidence="1" type="ORF">DdX_18953</name>
</gene>
<protein>
    <submittedName>
        <fullName evidence="1">Uncharacterized protein</fullName>
    </submittedName>
</protein>
<dbReference type="EMBL" id="JAKKPZ010000316">
    <property type="protein sequence ID" value="KAI1696640.1"/>
    <property type="molecule type" value="Genomic_DNA"/>
</dbReference>
<dbReference type="AlphaFoldDB" id="A0AAD4MJR8"/>
<organism evidence="1 2">
    <name type="scientific">Ditylenchus destructor</name>
    <dbReference type="NCBI Taxonomy" id="166010"/>
    <lineage>
        <taxon>Eukaryota</taxon>
        <taxon>Metazoa</taxon>
        <taxon>Ecdysozoa</taxon>
        <taxon>Nematoda</taxon>
        <taxon>Chromadorea</taxon>
        <taxon>Rhabditida</taxon>
        <taxon>Tylenchina</taxon>
        <taxon>Tylenchomorpha</taxon>
        <taxon>Sphaerularioidea</taxon>
        <taxon>Anguinidae</taxon>
        <taxon>Anguininae</taxon>
        <taxon>Ditylenchus</taxon>
    </lineage>
</organism>
<evidence type="ECO:0000313" key="2">
    <source>
        <dbReference type="Proteomes" id="UP001201812"/>
    </source>
</evidence>